<sequence length="374" mass="42437">MVASPINDTTDGTPHRNISVKNEVGVFEQSLISYPAQILTILDKKGTGNIDDIEVAQIIDYLASLEQINWGEIEDIKGLYYVADKASHFLGGVPDCILKPAVKNALMLQIKGLENGWLRSHLDSLHNLWKMEMNNERPVDRSTKAVLSSSEIAVFKTEAKKRPKKRGRFAKFHMGISAMLAHARNTICVAGIQHEVCEDDNGIVEIDGEPLTFDSWSRMTYNEADDVIAVEDKDQYDNKINPTPSVSLESYTEPKPELEEGEISDDDFVPAKRVKHSFESDTESDDDYVAEHSKPIYRNARAFEREEQRVTAAVNVELMKQRFHTIYNMRYDAVGYMNIQQRVQMLHSLRMARSGNYDETMSDCVKVARLLSEK</sequence>
<evidence type="ECO:0000313" key="1">
    <source>
        <dbReference type="Proteomes" id="UP000887576"/>
    </source>
</evidence>
<name>A0AC34RJ91_9BILA</name>
<reference evidence="2" key="1">
    <citation type="submission" date="2022-11" db="UniProtKB">
        <authorList>
            <consortium name="WormBaseParasite"/>
        </authorList>
    </citation>
    <scope>IDENTIFICATION</scope>
</reference>
<dbReference type="Proteomes" id="UP000887576">
    <property type="component" value="Unplaced"/>
</dbReference>
<dbReference type="WBParaSite" id="JU765_v2.g7368.t1">
    <property type="protein sequence ID" value="JU765_v2.g7368.t1"/>
    <property type="gene ID" value="JU765_v2.g7368"/>
</dbReference>
<organism evidence="1 2">
    <name type="scientific">Panagrolaimus sp. JU765</name>
    <dbReference type="NCBI Taxonomy" id="591449"/>
    <lineage>
        <taxon>Eukaryota</taxon>
        <taxon>Metazoa</taxon>
        <taxon>Ecdysozoa</taxon>
        <taxon>Nematoda</taxon>
        <taxon>Chromadorea</taxon>
        <taxon>Rhabditida</taxon>
        <taxon>Tylenchina</taxon>
        <taxon>Panagrolaimomorpha</taxon>
        <taxon>Panagrolaimoidea</taxon>
        <taxon>Panagrolaimidae</taxon>
        <taxon>Panagrolaimus</taxon>
    </lineage>
</organism>
<proteinExistence type="predicted"/>
<accession>A0AC34RJ91</accession>
<protein>
    <submittedName>
        <fullName evidence="2">EF-hand domain-containing protein</fullName>
    </submittedName>
</protein>
<evidence type="ECO:0000313" key="2">
    <source>
        <dbReference type="WBParaSite" id="JU765_v2.g7368.t1"/>
    </source>
</evidence>